<sequence length="500" mass="56008">MSVRRKHRSSDPPCHNTLDQDHLFISHLSGIMLGPNNNQKRPRILAATTIPDDLLIAEVLIHLPAKQDKWKHRGSSLDHDHLFISHLCGIMVGPNNQKRPRILAPTTIPDDLLIAEVLIHLPAKSLARCRCVCRSWRAGIAAAAFVRRHRDLSRARPPSSVLAIPRRNINDPNHATTTEIAFHRVPLLLPPHAATEAAPELVFEMTWPEGITRAVHPTHCDGLVAVSTTTDRVFVCNPATGEFVALPLGTHNAELDHCDSQLAPPVAIGFDQWRNRYVVARYFYRTYGDSFFDDDTGEWAQEYDIGHEVFTLGVAGGGSWELTDDPPHAIIGAQRPICTRRAFYWHSHVPTPRLVRFGLRDRAFEVVARPPTTGGEWNPLDDMAELDGKLCYVHAAAEAEFHVWMADDGPDDLRWSLRCRVHLPDAVPMLNYDFLPVLVADDGDTLVTCIGNTLYRCSLQSGTMEQVVDMERQLQCGPWSSTDYVVPYFDSLLSITACNY</sequence>
<dbReference type="SUPFAM" id="SSF81383">
    <property type="entry name" value="F-box domain"/>
    <property type="match status" value="1"/>
</dbReference>
<dbReference type="OrthoDB" id="680142at2759"/>
<feature type="domain" description="F-box associated beta-propeller type 3" evidence="2">
    <location>
        <begin position="204"/>
        <end position="444"/>
    </location>
</feature>
<protein>
    <recommendedName>
        <fullName evidence="5">F-box domain-containing protein</fullName>
    </recommendedName>
</protein>
<dbReference type="InterPro" id="IPR001810">
    <property type="entry name" value="F-box_dom"/>
</dbReference>
<evidence type="ECO:0000259" key="2">
    <source>
        <dbReference type="Pfam" id="PF08268"/>
    </source>
</evidence>
<evidence type="ECO:0008006" key="5">
    <source>
        <dbReference type="Google" id="ProtNLM"/>
    </source>
</evidence>
<dbReference type="EMBL" id="JACEFO010000191">
    <property type="protein sequence ID" value="KAF8776715.1"/>
    <property type="molecule type" value="Genomic_DNA"/>
</dbReference>
<gene>
    <name evidence="3" type="ORF">HU200_003447</name>
</gene>
<dbReference type="InterPro" id="IPR013187">
    <property type="entry name" value="F-box-assoc_dom_typ3"/>
</dbReference>
<reference evidence="3" key="1">
    <citation type="submission" date="2020-07" db="EMBL/GenBank/DDBJ databases">
        <title>Genome sequence and genetic diversity analysis of an under-domesticated orphan crop, white fonio (Digitaria exilis).</title>
        <authorList>
            <person name="Bennetzen J.L."/>
            <person name="Chen S."/>
            <person name="Ma X."/>
            <person name="Wang X."/>
            <person name="Yssel A.E.J."/>
            <person name="Chaluvadi S.R."/>
            <person name="Johnson M."/>
            <person name="Gangashetty P."/>
            <person name="Hamidou F."/>
            <person name="Sanogo M.D."/>
            <person name="Zwaenepoel A."/>
            <person name="Wallace J."/>
            <person name="Van De Peer Y."/>
            <person name="Van Deynze A."/>
        </authorList>
    </citation>
    <scope>NUCLEOTIDE SEQUENCE</scope>
    <source>
        <tissue evidence="3">Leaves</tissue>
    </source>
</reference>
<feature type="domain" description="F-box" evidence="1">
    <location>
        <begin position="110"/>
        <end position="138"/>
    </location>
</feature>
<dbReference type="Proteomes" id="UP000636709">
    <property type="component" value="Unassembled WGS sequence"/>
</dbReference>
<dbReference type="PANTHER" id="PTHR31672">
    <property type="entry name" value="BNACNNG10540D PROTEIN"/>
    <property type="match status" value="1"/>
</dbReference>
<dbReference type="InterPro" id="IPR050796">
    <property type="entry name" value="SCF_F-box_component"/>
</dbReference>
<evidence type="ECO:0000313" key="3">
    <source>
        <dbReference type="EMBL" id="KAF8776715.1"/>
    </source>
</evidence>
<dbReference type="SUPFAM" id="SSF50969">
    <property type="entry name" value="YVTN repeat-like/Quinoprotein amine dehydrogenase"/>
    <property type="match status" value="1"/>
</dbReference>
<dbReference type="AlphaFoldDB" id="A0A835FY86"/>
<comment type="caution">
    <text evidence="3">The sequence shown here is derived from an EMBL/GenBank/DDBJ whole genome shotgun (WGS) entry which is preliminary data.</text>
</comment>
<dbReference type="Gene3D" id="1.20.1280.50">
    <property type="match status" value="1"/>
</dbReference>
<dbReference type="PANTHER" id="PTHR31672:SF13">
    <property type="entry name" value="F-BOX PROTEIN CPR30-LIKE"/>
    <property type="match status" value="1"/>
</dbReference>
<dbReference type="Pfam" id="PF08268">
    <property type="entry name" value="FBA_3"/>
    <property type="match status" value="1"/>
</dbReference>
<dbReference type="InterPro" id="IPR017451">
    <property type="entry name" value="F-box-assoc_interact_dom"/>
</dbReference>
<proteinExistence type="predicted"/>
<name>A0A835FY86_9POAL</name>
<evidence type="ECO:0000313" key="4">
    <source>
        <dbReference type="Proteomes" id="UP000636709"/>
    </source>
</evidence>
<dbReference type="InterPro" id="IPR036047">
    <property type="entry name" value="F-box-like_dom_sf"/>
</dbReference>
<organism evidence="3 4">
    <name type="scientific">Digitaria exilis</name>
    <dbReference type="NCBI Taxonomy" id="1010633"/>
    <lineage>
        <taxon>Eukaryota</taxon>
        <taxon>Viridiplantae</taxon>
        <taxon>Streptophyta</taxon>
        <taxon>Embryophyta</taxon>
        <taxon>Tracheophyta</taxon>
        <taxon>Spermatophyta</taxon>
        <taxon>Magnoliopsida</taxon>
        <taxon>Liliopsida</taxon>
        <taxon>Poales</taxon>
        <taxon>Poaceae</taxon>
        <taxon>PACMAD clade</taxon>
        <taxon>Panicoideae</taxon>
        <taxon>Panicodae</taxon>
        <taxon>Paniceae</taxon>
        <taxon>Anthephorinae</taxon>
        <taxon>Digitaria</taxon>
    </lineage>
</organism>
<dbReference type="InterPro" id="IPR011044">
    <property type="entry name" value="Quino_amine_DH_bsu"/>
</dbReference>
<keyword evidence="4" id="KW-1185">Reference proteome</keyword>
<accession>A0A835FY86</accession>
<dbReference type="Pfam" id="PF00646">
    <property type="entry name" value="F-box"/>
    <property type="match status" value="1"/>
</dbReference>
<evidence type="ECO:0000259" key="1">
    <source>
        <dbReference type="Pfam" id="PF00646"/>
    </source>
</evidence>
<dbReference type="NCBIfam" id="TIGR01640">
    <property type="entry name" value="F_box_assoc_1"/>
    <property type="match status" value="1"/>
</dbReference>